<evidence type="ECO:0000313" key="2">
    <source>
        <dbReference type="EMBL" id="MCE2594690.1"/>
    </source>
</evidence>
<organism evidence="2 3">
    <name type="scientific">Motilimonas cestriensis</name>
    <dbReference type="NCBI Taxonomy" id="2742685"/>
    <lineage>
        <taxon>Bacteria</taxon>
        <taxon>Pseudomonadati</taxon>
        <taxon>Pseudomonadota</taxon>
        <taxon>Gammaproteobacteria</taxon>
        <taxon>Alteromonadales</taxon>
        <taxon>Alteromonadales genera incertae sedis</taxon>
        <taxon>Motilimonas</taxon>
    </lineage>
</organism>
<dbReference type="PIRSF" id="PIRSF004525">
    <property type="entry name" value="Pilin_peptidase-dep_B_prd"/>
    <property type="match status" value="1"/>
</dbReference>
<dbReference type="EMBL" id="JAIMJA010000006">
    <property type="protein sequence ID" value="MCE2594690.1"/>
    <property type="molecule type" value="Genomic_DNA"/>
</dbReference>
<keyword evidence="1" id="KW-0472">Membrane</keyword>
<proteinExistence type="predicted"/>
<keyword evidence="1" id="KW-1133">Transmembrane helix</keyword>
<dbReference type="Proteomes" id="UP001201273">
    <property type="component" value="Unassembled WGS sequence"/>
</dbReference>
<sequence length="232" mass="25653">MYLKKQHGFSLVELMISLVLGTLVIAMISSLYVSGVVNNINSIKYSRMKTDLQAVMHLMESDIRRAGYRGDTISYAMGTVSGANKFMWLDTFTPAPPIAGVSFAEKSAQVYTHTAGAGANNCILFMYDKDKSGGDPALNEGFGFRLNSQKIEIGSLIPKSSTDCSGGTWQAITDDNFIKITELKFIPKVERPDKSRMRLIQVDLTAKVSIAQETVTEEMSSLIQIRNMEMLR</sequence>
<dbReference type="NCBIfam" id="TIGR02532">
    <property type="entry name" value="IV_pilin_GFxxxE"/>
    <property type="match status" value="1"/>
</dbReference>
<dbReference type="PROSITE" id="PS00409">
    <property type="entry name" value="PROKAR_NTER_METHYL"/>
    <property type="match status" value="1"/>
</dbReference>
<reference evidence="2 3" key="1">
    <citation type="journal article" date="2022" name="Environ. Microbiol. Rep.">
        <title>Eco-phylogenetic analyses reveal divergent evolution of vitamin B12 metabolism in the marine bacterial family 'Psychromonadaceae'.</title>
        <authorList>
            <person name="Jin X."/>
            <person name="Yang Y."/>
            <person name="Cao H."/>
            <person name="Gao B."/>
            <person name="Zhao Z."/>
        </authorList>
    </citation>
    <scope>NUCLEOTIDE SEQUENCE [LARGE SCALE GENOMIC DNA]</scope>
    <source>
        <strain evidence="2 3">MKS20</strain>
    </source>
</reference>
<keyword evidence="1" id="KW-0812">Transmembrane</keyword>
<dbReference type="RefSeq" id="WP_233052219.1">
    <property type="nucleotide sequence ID" value="NZ_JAIMJA010000006.1"/>
</dbReference>
<dbReference type="InterPro" id="IPR012902">
    <property type="entry name" value="N_methyl_site"/>
</dbReference>
<accession>A0ABS8W8U3</accession>
<evidence type="ECO:0000313" key="3">
    <source>
        <dbReference type="Proteomes" id="UP001201273"/>
    </source>
</evidence>
<protein>
    <submittedName>
        <fullName evidence="2">Prepilin-type N-terminal cleavage/methylation domain-containing protein</fullName>
    </submittedName>
</protein>
<comment type="caution">
    <text evidence="2">The sequence shown here is derived from an EMBL/GenBank/DDBJ whole genome shotgun (WGS) entry which is preliminary data.</text>
</comment>
<name>A0ABS8W8U3_9GAMM</name>
<dbReference type="InterPro" id="IPR016419">
    <property type="entry name" value="Prepilin_Pept-dep_B_prd"/>
</dbReference>
<keyword evidence="3" id="KW-1185">Reference proteome</keyword>
<gene>
    <name evidence="2" type="ORF">K6Y31_07665</name>
</gene>
<dbReference type="Pfam" id="PF07963">
    <property type="entry name" value="N_methyl"/>
    <property type="match status" value="1"/>
</dbReference>
<evidence type="ECO:0000256" key="1">
    <source>
        <dbReference type="SAM" id="Phobius"/>
    </source>
</evidence>
<feature type="transmembrane region" description="Helical" evidence="1">
    <location>
        <begin position="12"/>
        <end position="33"/>
    </location>
</feature>